<dbReference type="Proteomes" id="UP000186914">
    <property type="component" value="Unassembled WGS sequence"/>
</dbReference>
<sequence>MRELLEAVAAGELSVTEAESKLSGYATTEAGRFDAARETRRGVPEAILCDGKIPGEVATLATTAVETTGRALVTRADDEQIQAVRARLAKEHPDANVQVRERANILVAHAVGFSKPELDATVGVVSAGTSDAIPAGEAVTVAEEMGASTEEIHDVGVASLVRVLDEVETLRDADVLVVAAGREGALPTVIAGLVDTPVIGLPVSNGYGHAGQGKSALLGMLQSCTVLSAVNIDAGFMAGAQAGLIAQAIGSAKE</sequence>
<gene>
    <name evidence="2" type="ORF">SAMN05421858_2703</name>
</gene>
<dbReference type="InterPro" id="IPR000031">
    <property type="entry name" value="PurE_dom"/>
</dbReference>
<evidence type="ECO:0000313" key="3">
    <source>
        <dbReference type="Proteomes" id="UP000186914"/>
    </source>
</evidence>
<accession>A0A1N7BR25</accession>
<keyword evidence="3" id="KW-1185">Reference proteome</keyword>
<dbReference type="AlphaFoldDB" id="A0A1N7BR25"/>
<name>A0A1N7BR25_9EURY</name>
<protein>
    <recommendedName>
        <fullName evidence="1">PurE domain-containing protein</fullName>
    </recommendedName>
</protein>
<dbReference type="Gene3D" id="3.40.50.1970">
    <property type="match status" value="1"/>
</dbReference>
<dbReference type="SMART" id="SM01001">
    <property type="entry name" value="AIRC"/>
    <property type="match status" value="1"/>
</dbReference>
<evidence type="ECO:0000313" key="2">
    <source>
        <dbReference type="EMBL" id="SIR53726.1"/>
    </source>
</evidence>
<dbReference type="NCBIfam" id="NF033503">
    <property type="entry name" value="LarB"/>
    <property type="match status" value="1"/>
</dbReference>
<dbReference type="EMBL" id="FTNO01000002">
    <property type="protein sequence ID" value="SIR53726.1"/>
    <property type="molecule type" value="Genomic_DNA"/>
</dbReference>
<dbReference type="PANTHER" id="PTHR43064">
    <property type="entry name" value="PHOSPHORIBOSYLAMINOIMIDAZOLE CARBOXYLASE-RELATED"/>
    <property type="match status" value="1"/>
</dbReference>
<feature type="domain" description="PurE" evidence="1">
    <location>
        <begin position="120"/>
        <end position="251"/>
    </location>
</feature>
<dbReference type="GO" id="GO:0006189">
    <property type="term" value="P:'de novo' IMP biosynthetic process"/>
    <property type="evidence" value="ECO:0007669"/>
    <property type="project" value="InterPro"/>
</dbReference>
<dbReference type="PANTHER" id="PTHR43064:SF1">
    <property type="entry name" value="SLL1489 PROTEIN"/>
    <property type="match status" value="1"/>
</dbReference>
<reference evidence="3" key="1">
    <citation type="submission" date="2017-01" db="EMBL/GenBank/DDBJ databases">
        <authorList>
            <person name="Varghese N."/>
            <person name="Submissions S."/>
        </authorList>
    </citation>
    <scope>NUCLEOTIDE SEQUENCE [LARGE SCALE GENOMIC DNA]</scope>
    <source>
        <strain evidence="3">CGMCC 1.7737</strain>
    </source>
</reference>
<dbReference type="Pfam" id="PF00731">
    <property type="entry name" value="AIRC"/>
    <property type="match status" value="1"/>
</dbReference>
<organism evidence="2 3">
    <name type="scientific">Haladaptatus litoreus</name>
    <dbReference type="NCBI Taxonomy" id="553468"/>
    <lineage>
        <taxon>Archaea</taxon>
        <taxon>Methanobacteriati</taxon>
        <taxon>Methanobacteriota</taxon>
        <taxon>Stenosarchaea group</taxon>
        <taxon>Halobacteria</taxon>
        <taxon>Halobacteriales</taxon>
        <taxon>Haladaptataceae</taxon>
        <taxon>Haladaptatus</taxon>
    </lineage>
</organism>
<proteinExistence type="predicted"/>
<dbReference type="InterPro" id="IPR039476">
    <property type="entry name" value="P2CMN_synthase_LarB"/>
</dbReference>
<dbReference type="GO" id="GO:0016787">
    <property type="term" value="F:hydrolase activity"/>
    <property type="evidence" value="ECO:0007669"/>
    <property type="project" value="InterPro"/>
</dbReference>
<dbReference type="SUPFAM" id="SSF52255">
    <property type="entry name" value="N5-CAIR mutase (phosphoribosylaminoimidazole carboxylase, PurE)"/>
    <property type="match status" value="1"/>
</dbReference>
<evidence type="ECO:0000259" key="1">
    <source>
        <dbReference type="SMART" id="SM01001"/>
    </source>
</evidence>
<dbReference type="OrthoDB" id="372165at2157"/>
<dbReference type="RefSeq" id="WP_076430695.1">
    <property type="nucleotide sequence ID" value="NZ_FTNO01000002.1"/>
</dbReference>